<proteinExistence type="predicted"/>
<feature type="non-terminal residue" evidence="1">
    <location>
        <position position="1"/>
    </location>
</feature>
<dbReference type="AlphaFoldDB" id="X1SPX6"/>
<protein>
    <submittedName>
        <fullName evidence="1">Uncharacterized protein</fullName>
    </submittedName>
</protein>
<sequence>EFILAPEAVTYEYIGSDRTSEECIRLALI</sequence>
<dbReference type="EMBL" id="BARW01006822">
    <property type="protein sequence ID" value="GAI81196.1"/>
    <property type="molecule type" value="Genomic_DNA"/>
</dbReference>
<evidence type="ECO:0000313" key="1">
    <source>
        <dbReference type="EMBL" id="GAI81196.1"/>
    </source>
</evidence>
<comment type="caution">
    <text evidence="1">The sequence shown here is derived from an EMBL/GenBank/DDBJ whole genome shotgun (WGS) entry which is preliminary data.</text>
</comment>
<accession>X1SPX6</accession>
<name>X1SPX6_9ZZZZ</name>
<organism evidence="1">
    <name type="scientific">marine sediment metagenome</name>
    <dbReference type="NCBI Taxonomy" id="412755"/>
    <lineage>
        <taxon>unclassified sequences</taxon>
        <taxon>metagenomes</taxon>
        <taxon>ecological metagenomes</taxon>
    </lineage>
</organism>
<gene>
    <name evidence="1" type="ORF">S12H4_14315</name>
</gene>
<reference evidence="1" key="1">
    <citation type="journal article" date="2014" name="Front. Microbiol.">
        <title>High frequency of phylogenetically diverse reductive dehalogenase-homologous genes in deep subseafloor sedimentary metagenomes.</title>
        <authorList>
            <person name="Kawai M."/>
            <person name="Futagami T."/>
            <person name="Toyoda A."/>
            <person name="Takaki Y."/>
            <person name="Nishi S."/>
            <person name="Hori S."/>
            <person name="Arai W."/>
            <person name="Tsubouchi T."/>
            <person name="Morono Y."/>
            <person name="Uchiyama I."/>
            <person name="Ito T."/>
            <person name="Fujiyama A."/>
            <person name="Inagaki F."/>
            <person name="Takami H."/>
        </authorList>
    </citation>
    <scope>NUCLEOTIDE SEQUENCE</scope>
    <source>
        <strain evidence="1">Expedition CK06-06</strain>
    </source>
</reference>